<dbReference type="Proteomes" id="UP000178892">
    <property type="component" value="Unassembled WGS sequence"/>
</dbReference>
<reference evidence="1 2" key="1">
    <citation type="journal article" date="2016" name="Nat. Commun.">
        <title>Thousands of microbial genomes shed light on interconnected biogeochemical processes in an aquifer system.</title>
        <authorList>
            <person name="Anantharaman K."/>
            <person name="Brown C.T."/>
            <person name="Hug L.A."/>
            <person name="Sharon I."/>
            <person name="Castelle C.J."/>
            <person name="Probst A.J."/>
            <person name="Thomas B.C."/>
            <person name="Singh A."/>
            <person name="Wilkins M.J."/>
            <person name="Karaoz U."/>
            <person name="Brodie E.L."/>
            <person name="Williams K.H."/>
            <person name="Hubbard S.S."/>
            <person name="Banfield J.F."/>
        </authorList>
    </citation>
    <scope>NUCLEOTIDE SEQUENCE [LARGE SCALE GENOMIC DNA]</scope>
</reference>
<accession>A0A1F5NSS2</accession>
<evidence type="ECO:0000313" key="2">
    <source>
        <dbReference type="Proteomes" id="UP000178892"/>
    </source>
</evidence>
<dbReference type="AlphaFoldDB" id="A0A1F5NSS2"/>
<sequence length="77" mass="8645">MEDFATRPDGHAQRVVAVRQDLPEPPRFDLAVGFNYLLEPPDTDGDNKVVLPVKAVDDWAADKLRSEQAQELTINEL</sequence>
<evidence type="ECO:0000313" key="1">
    <source>
        <dbReference type="EMBL" id="OGE80721.1"/>
    </source>
</evidence>
<organism evidence="1 2">
    <name type="scientific">Candidatus Doudnabacteria bacterium RIFCSPHIGHO2_01_FULL_46_24</name>
    <dbReference type="NCBI Taxonomy" id="1817825"/>
    <lineage>
        <taxon>Bacteria</taxon>
        <taxon>Candidatus Doudnaibacteriota</taxon>
    </lineage>
</organism>
<gene>
    <name evidence="1" type="ORF">A2720_04125</name>
</gene>
<name>A0A1F5NSS2_9BACT</name>
<comment type="caution">
    <text evidence="1">The sequence shown here is derived from an EMBL/GenBank/DDBJ whole genome shotgun (WGS) entry which is preliminary data.</text>
</comment>
<proteinExistence type="predicted"/>
<protein>
    <submittedName>
        <fullName evidence="1">Uncharacterized protein</fullName>
    </submittedName>
</protein>
<dbReference type="STRING" id="1817825.A2720_04125"/>
<dbReference type="EMBL" id="MFEL01000018">
    <property type="protein sequence ID" value="OGE80721.1"/>
    <property type="molecule type" value="Genomic_DNA"/>
</dbReference>